<dbReference type="Proteomes" id="UP000593567">
    <property type="component" value="Unassembled WGS sequence"/>
</dbReference>
<reference evidence="4" key="1">
    <citation type="submission" date="2020-06" db="EMBL/GenBank/DDBJ databases">
        <title>Draft genome of Bugula neritina, a colonial animal packing powerful symbionts and potential medicines.</title>
        <authorList>
            <person name="Rayko M."/>
        </authorList>
    </citation>
    <scope>NUCLEOTIDE SEQUENCE [LARGE SCALE GENOMIC DNA]</scope>
    <source>
        <strain evidence="4">Kwan_BN1</strain>
    </source>
</reference>
<name>A0A7J7J0A0_BUGNE</name>
<evidence type="ECO:0000256" key="2">
    <source>
        <dbReference type="SAM" id="Coils"/>
    </source>
</evidence>
<protein>
    <submittedName>
        <fullName evidence="4">Uncharacterized protein</fullName>
    </submittedName>
</protein>
<gene>
    <name evidence="4" type="ORF">EB796_022598</name>
</gene>
<feature type="coiled-coil region" evidence="2">
    <location>
        <begin position="155"/>
        <end position="182"/>
    </location>
</feature>
<dbReference type="PANTHER" id="PTHR24200">
    <property type="entry name" value="TOUCAN, ISOFORM A"/>
    <property type="match status" value="1"/>
</dbReference>
<evidence type="ECO:0000256" key="3">
    <source>
        <dbReference type="SAM" id="MobiDB-lite"/>
    </source>
</evidence>
<evidence type="ECO:0000313" key="4">
    <source>
        <dbReference type="EMBL" id="KAF6019101.1"/>
    </source>
</evidence>
<dbReference type="OrthoDB" id="2130750at2759"/>
<dbReference type="PANTHER" id="PTHR24200:SF11">
    <property type="entry name" value="TOUCAN, ISOFORM A"/>
    <property type="match status" value="1"/>
</dbReference>
<comment type="caution">
    <text evidence="4">The sequence shown here is derived from an EMBL/GenBank/DDBJ whole genome shotgun (WGS) entry which is preliminary data.</text>
</comment>
<feature type="region of interest" description="Disordered" evidence="3">
    <location>
        <begin position="61"/>
        <end position="87"/>
    </location>
</feature>
<dbReference type="AlphaFoldDB" id="A0A7J7J0A0"/>
<feature type="coiled-coil region" evidence="2">
    <location>
        <begin position="257"/>
        <end position="284"/>
    </location>
</feature>
<dbReference type="InterPro" id="IPR051293">
    <property type="entry name" value="MTUS1/CCDC69"/>
</dbReference>
<dbReference type="GO" id="GO:0005634">
    <property type="term" value="C:nucleus"/>
    <property type="evidence" value="ECO:0007669"/>
    <property type="project" value="TreeGrafter"/>
</dbReference>
<keyword evidence="5" id="KW-1185">Reference proteome</keyword>
<feature type="coiled-coil region" evidence="2">
    <location>
        <begin position="314"/>
        <end position="365"/>
    </location>
</feature>
<accession>A0A7J7J0A0</accession>
<evidence type="ECO:0000313" key="5">
    <source>
        <dbReference type="Proteomes" id="UP000593567"/>
    </source>
</evidence>
<keyword evidence="1 2" id="KW-0175">Coiled coil</keyword>
<dbReference type="GO" id="GO:0005737">
    <property type="term" value="C:cytoplasm"/>
    <property type="evidence" value="ECO:0007669"/>
    <property type="project" value="TreeGrafter"/>
</dbReference>
<dbReference type="EMBL" id="VXIV02003254">
    <property type="protein sequence ID" value="KAF6019101.1"/>
    <property type="molecule type" value="Genomic_DNA"/>
</dbReference>
<sequence>MVFDDEMMAREAAKVLAAIQEEVDGSMFITLTYCNSMLVLHCDQTLDRLLPPASAGVKQDFKKPRASLLPPPSSKLKAATEKGTSKSQNLLQTRLEEMTRLCDDKDVYSRGLKSELLSACRSVESLGVVIQCLSRVVEEQNVKLGKARESQQLMVKSHEEELTNQTTELELLTQNYEQEKQVCLSVSVYFCLSVCLSIGGGRGGCASYYHTSEEVVRQLTEAKEREMRQLQAGHDEELEKMKERLTAEHNQYIDSLRNEHCTQIDTLNKEVKRLAAECDSWQVKFYEATEALHQDMDHRLQVALQPYKNLPMEIESLKAVIELKSHENKELRIENNHHKQKVERIPDLEKQLYDTKQKLENLQALLDIVSAKEKETAEKYHKVTRQAVQEKKENHRLSLNMEALALKLEEVEFSQSIHNDTLNGW</sequence>
<proteinExistence type="predicted"/>
<evidence type="ECO:0000256" key="1">
    <source>
        <dbReference type="ARBA" id="ARBA00023054"/>
    </source>
</evidence>
<organism evidence="4 5">
    <name type="scientific">Bugula neritina</name>
    <name type="common">Brown bryozoan</name>
    <name type="synonym">Sertularia neritina</name>
    <dbReference type="NCBI Taxonomy" id="10212"/>
    <lineage>
        <taxon>Eukaryota</taxon>
        <taxon>Metazoa</taxon>
        <taxon>Spiralia</taxon>
        <taxon>Lophotrochozoa</taxon>
        <taxon>Bryozoa</taxon>
        <taxon>Gymnolaemata</taxon>
        <taxon>Cheilostomatida</taxon>
        <taxon>Flustrina</taxon>
        <taxon>Buguloidea</taxon>
        <taxon>Bugulidae</taxon>
        <taxon>Bugula</taxon>
    </lineage>
</organism>
<dbReference type="GO" id="GO:0008017">
    <property type="term" value="F:microtubule binding"/>
    <property type="evidence" value="ECO:0007669"/>
    <property type="project" value="TreeGrafter"/>
</dbReference>